<dbReference type="Proteomes" id="UP001189429">
    <property type="component" value="Unassembled WGS sequence"/>
</dbReference>
<evidence type="ECO:0000313" key="2">
    <source>
        <dbReference type="Proteomes" id="UP001189429"/>
    </source>
</evidence>
<gene>
    <name evidence="1" type="ORF">PCOR1329_LOCUS41168</name>
</gene>
<dbReference type="EMBL" id="CAUYUJ010014953">
    <property type="protein sequence ID" value="CAK0848152.1"/>
    <property type="molecule type" value="Genomic_DNA"/>
</dbReference>
<reference evidence="1" key="1">
    <citation type="submission" date="2023-10" db="EMBL/GenBank/DDBJ databases">
        <authorList>
            <person name="Chen Y."/>
            <person name="Shah S."/>
            <person name="Dougan E. K."/>
            <person name="Thang M."/>
            <person name="Chan C."/>
        </authorList>
    </citation>
    <scope>NUCLEOTIDE SEQUENCE [LARGE SCALE GENOMIC DNA]</scope>
</reference>
<proteinExistence type="predicted"/>
<accession>A0ABN9TQ15</accession>
<organism evidence="1 2">
    <name type="scientific">Prorocentrum cordatum</name>
    <dbReference type="NCBI Taxonomy" id="2364126"/>
    <lineage>
        <taxon>Eukaryota</taxon>
        <taxon>Sar</taxon>
        <taxon>Alveolata</taxon>
        <taxon>Dinophyceae</taxon>
        <taxon>Prorocentrales</taxon>
        <taxon>Prorocentraceae</taxon>
        <taxon>Prorocentrum</taxon>
    </lineage>
</organism>
<sequence>MGQAAARRRALFFKLGTHCFGVWRTGYRFVDGPGDKMVARPGQGRSCMLYFQLVLDHVRQMTAASRDIYGAIPEDFNGPNREICVTPKSEVERQKIQEGLDGAALGWHDTAWGELIDASQTYPERGASGGTEYEFEVVP</sequence>
<name>A0ABN9TQ15_9DINO</name>
<comment type="caution">
    <text evidence="1">The sequence shown here is derived from an EMBL/GenBank/DDBJ whole genome shotgun (WGS) entry which is preliminary data.</text>
</comment>
<evidence type="ECO:0000313" key="1">
    <source>
        <dbReference type="EMBL" id="CAK0848152.1"/>
    </source>
</evidence>
<keyword evidence="2" id="KW-1185">Reference proteome</keyword>
<protein>
    <submittedName>
        <fullName evidence="1">Uncharacterized protein</fullName>
    </submittedName>
</protein>